<organism evidence="1 2">
    <name type="scientific">Delftia lacustris</name>
    <dbReference type="NCBI Taxonomy" id="558537"/>
    <lineage>
        <taxon>Bacteria</taxon>
        <taxon>Pseudomonadati</taxon>
        <taxon>Pseudomonadota</taxon>
        <taxon>Betaproteobacteria</taxon>
        <taxon>Burkholderiales</taxon>
        <taxon>Comamonadaceae</taxon>
        <taxon>Delftia</taxon>
    </lineage>
</organism>
<dbReference type="RefSeq" id="WP_016454764.1">
    <property type="nucleotide sequence ID" value="NZ_CP065748.1"/>
</dbReference>
<dbReference type="KEGG" id="dla:I6G47_00935"/>
<protein>
    <submittedName>
        <fullName evidence="1">Uncharacterized protein</fullName>
    </submittedName>
</protein>
<keyword evidence="2" id="KW-1185">Reference proteome</keyword>
<evidence type="ECO:0000313" key="2">
    <source>
        <dbReference type="Proteomes" id="UP000595064"/>
    </source>
</evidence>
<proteinExistence type="predicted"/>
<accession>A0A7T3DE28</accession>
<gene>
    <name evidence="1" type="ORF">I6G47_00935</name>
</gene>
<dbReference type="AlphaFoldDB" id="A0A7T3DE28"/>
<reference evidence="1 2" key="1">
    <citation type="submission" date="2020-12" db="EMBL/GenBank/DDBJ databases">
        <title>FDA dAtabase for Regulatory Grade micrObial Sequences (FDA-ARGOS): Supporting development and validation of Infectious Disease Dx tests.</title>
        <authorList>
            <person name="Sproer C."/>
            <person name="Gronow S."/>
            <person name="Severitt S."/>
            <person name="Schroder I."/>
            <person name="Tallon L."/>
            <person name="Sadzewicz L."/>
            <person name="Zhao X."/>
            <person name="Boylan J."/>
            <person name="Ott S."/>
            <person name="Bowen H."/>
            <person name="Vavikolanu K."/>
            <person name="Mehta A."/>
            <person name="Aluvathingal J."/>
            <person name="Nadendla S."/>
            <person name="Lowell S."/>
            <person name="Myers T."/>
            <person name="Yan Y."/>
            <person name="Sichtig H."/>
        </authorList>
    </citation>
    <scope>NUCLEOTIDE SEQUENCE [LARGE SCALE GENOMIC DNA]</scope>
    <source>
        <strain evidence="1 2">FDAARGOS_890</strain>
    </source>
</reference>
<evidence type="ECO:0000313" key="1">
    <source>
        <dbReference type="EMBL" id="QPS81681.1"/>
    </source>
</evidence>
<dbReference type="EMBL" id="CP065748">
    <property type="protein sequence ID" value="QPS81681.1"/>
    <property type="molecule type" value="Genomic_DNA"/>
</dbReference>
<sequence>MSNTNAYPSPCPLCGQTARAYSEDYDNWTHYFCPGCREIKVSKLVINRLRAEPQELREQLSHQAAALRDGEYLRFGQAEGQGIQIEGQTPWQAEVRTRPV</sequence>
<name>A0A7T3DE28_9BURK</name>
<dbReference type="Proteomes" id="UP000595064">
    <property type="component" value="Chromosome"/>
</dbReference>